<gene>
    <name evidence="1" type="ORF">QB898_03445</name>
</gene>
<protein>
    <submittedName>
        <fullName evidence="1">Uncharacterized protein</fullName>
    </submittedName>
</protein>
<comment type="caution">
    <text evidence="1">The sequence shown here is derived from an EMBL/GenBank/DDBJ whole genome shotgun (WGS) entry which is preliminary data.</text>
</comment>
<reference evidence="1 2" key="1">
    <citation type="submission" date="2023-04" db="EMBL/GenBank/DDBJ databases">
        <title>Ottowia paracancer sp. nov., isolated from human stomach.</title>
        <authorList>
            <person name="Song Y."/>
        </authorList>
    </citation>
    <scope>NUCLEOTIDE SEQUENCE [LARGE SCALE GENOMIC DNA]</scope>
    <source>
        <strain evidence="1 2">10c7w1</strain>
    </source>
</reference>
<dbReference type="AlphaFoldDB" id="A0AAW6RIX7"/>
<dbReference type="RefSeq" id="WP_279523800.1">
    <property type="nucleotide sequence ID" value="NZ_JARVII010000004.1"/>
</dbReference>
<evidence type="ECO:0000313" key="2">
    <source>
        <dbReference type="Proteomes" id="UP001237156"/>
    </source>
</evidence>
<keyword evidence="2" id="KW-1185">Reference proteome</keyword>
<sequence>MAQKLAGGGLAQVGGEQLFVQLQAQLLDVLLGASAVAALALGVDEAGDGDAAAVKAKLLAAPLFKRRVALQPEGQAQQRARQAAAAFVLLSGLKAQCDCVGVLSVCPAARAL</sequence>
<dbReference type="Proteomes" id="UP001237156">
    <property type="component" value="Unassembled WGS sequence"/>
</dbReference>
<accession>A0AAW6RIX7</accession>
<name>A0AAW6RIX7_9BURK</name>
<organism evidence="1 2">
    <name type="scientific">Ottowia cancrivicina</name>
    <dbReference type="NCBI Taxonomy" id="3040346"/>
    <lineage>
        <taxon>Bacteria</taxon>
        <taxon>Pseudomonadati</taxon>
        <taxon>Pseudomonadota</taxon>
        <taxon>Betaproteobacteria</taxon>
        <taxon>Burkholderiales</taxon>
        <taxon>Comamonadaceae</taxon>
        <taxon>Ottowia</taxon>
    </lineage>
</organism>
<dbReference type="EMBL" id="JARVII010000004">
    <property type="protein sequence ID" value="MDG9698784.1"/>
    <property type="molecule type" value="Genomic_DNA"/>
</dbReference>
<evidence type="ECO:0000313" key="1">
    <source>
        <dbReference type="EMBL" id="MDG9698784.1"/>
    </source>
</evidence>
<proteinExistence type="predicted"/>